<organism evidence="4">
    <name type="scientific">Attheya septentrionalis</name>
    <dbReference type="NCBI Taxonomy" id="420275"/>
    <lineage>
        <taxon>Eukaryota</taxon>
        <taxon>Sar</taxon>
        <taxon>Stramenopiles</taxon>
        <taxon>Ochrophyta</taxon>
        <taxon>Bacillariophyta</taxon>
        <taxon>Coscinodiscophyceae</taxon>
        <taxon>Chaetocerotophycidae</taxon>
        <taxon>Chaetocerotales</taxon>
        <taxon>Attheyaceae</taxon>
        <taxon>Attheya</taxon>
    </lineage>
</organism>
<dbReference type="GO" id="GO:0005737">
    <property type="term" value="C:cytoplasm"/>
    <property type="evidence" value="ECO:0007669"/>
    <property type="project" value="TreeGrafter"/>
</dbReference>
<name>A0A7S2XKL5_9STRA</name>
<dbReference type="PRINTS" id="PR00625">
    <property type="entry name" value="JDOMAIN"/>
</dbReference>
<dbReference type="Gene3D" id="1.10.287.110">
    <property type="entry name" value="DnaJ domain"/>
    <property type="match status" value="1"/>
</dbReference>
<dbReference type="PROSITE" id="PS50076">
    <property type="entry name" value="DNAJ_2"/>
    <property type="match status" value="1"/>
</dbReference>
<evidence type="ECO:0000259" key="3">
    <source>
        <dbReference type="PROSITE" id="PS50076"/>
    </source>
</evidence>
<proteinExistence type="predicted"/>
<evidence type="ECO:0000313" key="4">
    <source>
        <dbReference type="EMBL" id="CAD9811708.1"/>
    </source>
</evidence>
<feature type="region of interest" description="Disordered" evidence="2">
    <location>
        <begin position="150"/>
        <end position="252"/>
    </location>
</feature>
<dbReference type="InterPro" id="IPR036869">
    <property type="entry name" value="J_dom_sf"/>
</dbReference>
<reference evidence="4" key="1">
    <citation type="submission" date="2021-01" db="EMBL/GenBank/DDBJ databases">
        <authorList>
            <person name="Corre E."/>
            <person name="Pelletier E."/>
            <person name="Niang G."/>
            <person name="Scheremetjew M."/>
            <person name="Finn R."/>
            <person name="Kale V."/>
            <person name="Holt S."/>
            <person name="Cochrane G."/>
            <person name="Meng A."/>
            <person name="Brown T."/>
            <person name="Cohen L."/>
        </authorList>
    </citation>
    <scope>NUCLEOTIDE SEQUENCE</scope>
    <source>
        <strain evidence="4">CCMP2084</strain>
    </source>
</reference>
<feature type="compositionally biased region" description="Low complexity" evidence="2">
    <location>
        <begin position="159"/>
        <end position="169"/>
    </location>
</feature>
<feature type="compositionally biased region" description="Basic and acidic residues" evidence="2">
    <location>
        <begin position="217"/>
        <end position="241"/>
    </location>
</feature>
<dbReference type="GO" id="GO:0051082">
    <property type="term" value="F:unfolded protein binding"/>
    <property type="evidence" value="ECO:0007669"/>
    <property type="project" value="TreeGrafter"/>
</dbReference>
<dbReference type="EMBL" id="HBHQ01005284">
    <property type="protein sequence ID" value="CAD9811708.1"/>
    <property type="molecule type" value="Transcribed_RNA"/>
</dbReference>
<feature type="compositionally biased region" description="Low complexity" evidence="2">
    <location>
        <begin position="243"/>
        <end position="252"/>
    </location>
</feature>
<evidence type="ECO:0000256" key="1">
    <source>
        <dbReference type="ARBA" id="ARBA00023186"/>
    </source>
</evidence>
<evidence type="ECO:0000256" key="2">
    <source>
        <dbReference type="SAM" id="MobiDB-lite"/>
    </source>
</evidence>
<sequence length="252" mass="28771">MSHSKSKDFYRVLQVKPTASKLEIKDAYRKLALALHPDRHDGCDIKTREFKEASEAYRTLSDHETRKQYDNVASSTWGGHFKYGSGTSDMKPKAPPPNYRKVYSPRAPKGMKTFDPKKHYEMHYGEGMMKEEVERARRRAEKASGRLSGFEYESPLGKGFTFSGSSSGGANTNPYSKRSRQGPPPPQGGGGGDIEYEEVHYFDMNSSDATSAKRVIRSREIVRERVQERRNNRTPPEERRQHQQQQEGCTIM</sequence>
<dbReference type="Pfam" id="PF00226">
    <property type="entry name" value="DnaJ"/>
    <property type="match status" value="1"/>
</dbReference>
<dbReference type="InterPro" id="IPR001623">
    <property type="entry name" value="DnaJ_domain"/>
</dbReference>
<dbReference type="SMART" id="SM00271">
    <property type="entry name" value="DnaJ"/>
    <property type="match status" value="1"/>
</dbReference>
<feature type="region of interest" description="Disordered" evidence="2">
    <location>
        <begin position="87"/>
        <end position="115"/>
    </location>
</feature>
<dbReference type="PANTHER" id="PTHR43096">
    <property type="entry name" value="DNAJ HOMOLOG 1, MITOCHONDRIAL-RELATED"/>
    <property type="match status" value="1"/>
</dbReference>
<accession>A0A7S2XKL5</accession>
<keyword evidence="1" id="KW-0143">Chaperone</keyword>
<gene>
    <name evidence="4" type="ORF">ASEP1449_LOCUS3533</name>
</gene>
<protein>
    <recommendedName>
        <fullName evidence="3">J domain-containing protein</fullName>
    </recommendedName>
</protein>
<dbReference type="GO" id="GO:0042026">
    <property type="term" value="P:protein refolding"/>
    <property type="evidence" value="ECO:0007669"/>
    <property type="project" value="TreeGrafter"/>
</dbReference>
<feature type="domain" description="J" evidence="3">
    <location>
        <begin position="8"/>
        <end position="73"/>
    </location>
</feature>
<dbReference type="AlphaFoldDB" id="A0A7S2XKL5"/>
<dbReference type="PANTHER" id="PTHR43096:SF52">
    <property type="entry name" value="DNAJ HOMOLOG 1, MITOCHONDRIAL-RELATED"/>
    <property type="match status" value="1"/>
</dbReference>
<dbReference type="CDD" id="cd06257">
    <property type="entry name" value="DnaJ"/>
    <property type="match status" value="1"/>
</dbReference>
<dbReference type="SUPFAM" id="SSF46565">
    <property type="entry name" value="Chaperone J-domain"/>
    <property type="match status" value="1"/>
</dbReference>